<organism evidence="2 3">
    <name type="scientific">Glutinoglossum americanum</name>
    <dbReference type="NCBI Taxonomy" id="1670608"/>
    <lineage>
        <taxon>Eukaryota</taxon>
        <taxon>Fungi</taxon>
        <taxon>Dikarya</taxon>
        <taxon>Ascomycota</taxon>
        <taxon>Pezizomycotina</taxon>
        <taxon>Geoglossomycetes</taxon>
        <taxon>Geoglossales</taxon>
        <taxon>Geoglossaceae</taxon>
        <taxon>Glutinoglossum</taxon>
    </lineage>
</organism>
<dbReference type="Pfam" id="PF01875">
    <property type="entry name" value="Memo"/>
    <property type="match status" value="1"/>
</dbReference>
<dbReference type="HAMAP" id="MF_00055">
    <property type="entry name" value="MEMO1"/>
    <property type="match status" value="1"/>
</dbReference>
<protein>
    <submittedName>
        <fullName evidence="2">Uncharacterized protein</fullName>
    </submittedName>
</protein>
<dbReference type="PANTHER" id="PTHR11060">
    <property type="entry name" value="PROTEIN MEMO1"/>
    <property type="match status" value="1"/>
</dbReference>
<dbReference type="Gene3D" id="3.40.830.10">
    <property type="entry name" value="LigB-like"/>
    <property type="match status" value="1"/>
</dbReference>
<dbReference type="CDD" id="cd07361">
    <property type="entry name" value="MEMO_like"/>
    <property type="match status" value="1"/>
</dbReference>
<evidence type="ECO:0000313" key="2">
    <source>
        <dbReference type="EMBL" id="KAH0536957.1"/>
    </source>
</evidence>
<dbReference type="EMBL" id="JAGHQL010000171">
    <property type="protein sequence ID" value="KAH0536957.1"/>
    <property type="molecule type" value="Genomic_DNA"/>
</dbReference>
<proteinExistence type="inferred from homology"/>
<dbReference type="OrthoDB" id="417112at2759"/>
<dbReference type="NCBIfam" id="TIGR04336">
    <property type="entry name" value="AmmeMemoSam_B"/>
    <property type="match status" value="1"/>
</dbReference>
<accession>A0A9P8I1Q2</accession>
<dbReference type="PANTHER" id="PTHR11060:SF0">
    <property type="entry name" value="PROTEIN MEMO1"/>
    <property type="match status" value="1"/>
</dbReference>
<reference evidence="2" key="1">
    <citation type="submission" date="2021-03" db="EMBL/GenBank/DDBJ databases">
        <title>Comparative genomics and phylogenomic investigation of the class Geoglossomycetes provide insights into ecological specialization and systematics.</title>
        <authorList>
            <person name="Melie T."/>
            <person name="Pirro S."/>
            <person name="Miller A.N."/>
            <person name="Quandt A."/>
        </authorList>
    </citation>
    <scope>NUCLEOTIDE SEQUENCE</scope>
    <source>
        <strain evidence="2">GBOQ0MN5Z8</strain>
    </source>
</reference>
<gene>
    <name evidence="2" type="ORF">FGG08_006222</name>
</gene>
<dbReference type="AlphaFoldDB" id="A0A9P8I1Q2"/>
<name>A0A9P8I1Q2_9PEZI</name>
<evidence type="ECO:0000256" key="1">
    <source>
        <dbReference type="ARBA" id="ARBA00006315"/>
    </source>
</evidence>
<keyword evidence="3" id="KW-1185">Reference proteome</keyword>
<sequence>MARRAASHAGSWYSSSNSTLSSQLDEWLDQVPDSIDDAGKLPPSGARMIIAPHAGYSYSGPAAAWAYKSLDLTNAKRIFLLGPSHHIYLSGCALSACDSYETPLGDLKLDKKTISELHTTKKFDTMSLQTDENEHSLEMHLPYIYKVLSRAFSNDPTSFPDLIPILVGATSAVLERTYGALLLPYLRDPTSVFIVSSDFCHWGLRFNYTYYLPVSLYSAAPRHLRAKDAPPSSPPIHESIARLDKMAMDAIEAGRHEGFLEVLKETGNTVCGRHPIGVMMAGLDKWEAEEGGKAGGKKGRFKFVRYERSSDVTKVNESSVSYASAFAQL</sequence>
<comment type="similarity">
    <text evidence="1">Belongs to the MEMO1 family.</text>
</comment>
<comment type="caution">
    <text evidence="2">The sequence shown here is derived from an EMBL/GenBank/DDBJ whole genome shotgun (WGS) entry which is preliminary data.</text>
</comment>
<evidence type="ECO:0000313" key="3">
    <source>
        <dbReference type="Proteomes" id="UP000698800"/>
    </source>
</evidence>
<dbReference type="InterPro" id="IPR002737">
    <property type="entry name" value="MEMO1_fam"/>
</dbReference>
<dbReference type="Proteomes" id="UP000698800">
    <property type="component" value="Unassembled WGS sequence"/>
</dbReference>